<organism evidence="2 3">
    <name type="scientific">Kwoniella dendrophila CBS 6074</name>
    <dbReference type="NCBI Taxonomy" id="1295534"/>
    <lineage>
        <taxon>Eukaryota</taxon>
        <taxon>Fungi</taxon>
        <taxon>Dikarya</taxon>
        <taxon>Basidiomycota</taxon>
        <taxon>Agaricomycotina</taxon>
        <taxon>Tremellomycetes</taxon>
        <taxon>Tremellales</taxon>
        <taxon>Cryptococcaceae</taxon>
        <taxon>Kwoniella</taxon>
    </lineage>
</organism>
<dbReference type="GeneID" id="91093968"/>
<accession>A0AAX4JSG8</accession>
<dbReference type="Proteomes" id="UP001355207">
    <property type="component" value="Chromosome 4"/>
</dbReference>
<dbReference type="AlphaFoldDB" id="A0AAX4JSG8"/>
<gene>
    <name evidence="2" type="ORF">L201_003298</name>
</gene>
<sequence>MNLTFIALIPVLPALVAAVPADVAEANKRSPVFTTEVGPVSATTTGAGGPISAIATDAEPFTTRAGGPISAAGHIFTTQVGPVSATTTGAGGPISAIASQATQSAALAKAEMAKSQSAGYVLGVDNNLMVLGLGAVVVAAAGF</sequence>
<proteinExistence type="predicted"/>
<keyword evidence="1" id="KW-0732">Signal</keyword>
<dbReference type="RefSeq" id="XP_066075150.1">
    <property type="nucleotide sequence ID" value="XM_066219053.1"/>
</dbReference>
<reference evidence="2 3" key="1">
    <citation type="submission" date="2024-01" db="EMBL/GenBank/DDBJ databases">
        <title>Comparative genomics of Cryptococcus and Kwoniella reveals pathogenesis evolution and contrasting modes of karyotype evolution via chromosome fusion or intercentromeric recombination.</title>
        <authorList>
            <person name="Coelho M.A."/>
            <person name="David-Palma M."/>
            <person name="Shea T."/>
            <person name="Bowers K."/>
            <person name="McGinley-Smith S."/>
            <person name="Mohammad A.W."/>
            <person name="Gnirke A."/>
            <person name="Yurkov A.M."/>
            <person name="Nowrousian M."/>
            <person name="Sun S."/>
            <person name="Cuomo C.A."/>
            <person name="Heitman J."/>
        </authorList>
    </citation>
    <scope>NUCLEOTIDE SEQUENCE [LARGE SCALE GENOMIC DNA]</scope>
    <source>
        <strain evidence="2 3">CBS 6074</strain>
    </source>
</reference>
<feature type="signal peptide" evidence="1">
    <location>
        <begin position="1"/>
        <end position="18"/>
    </location>
</feature>
<protein>
    <submittedName>
        <fullName evidence="2">Uncharacterized protein</fullName>
    </submittedName>
</protein>
<evidence type="ECO:0000256" key="1">
    <source>
        <dbReference type="SAM" id="SignalP"/>
    </source>
</evidence>
<evidence type="ECO:0000313" key="3">
    <source>
        <dbReference type="Proteomes" id="UP001355207"/>
    </source>
</evidence>
<keyword evidence="3" id="KW-1185">Reference proteome</keyword>
<evidence type="ECO:0000313" key="2">
    <source>
        <dbReference type="EMBL" id="WWC88387.1"/>
    </source>
</evidence>
<feature type="chain" id="PRO_5044016528" evidence="1">
    <location>
        <begin position="19"/>
        <end position="143"/>
    </location>
</feature>
<dbReference type="EMBL" id="CP144101">
    <property type="protein sequence ID" value="WWC88387.1"/>
    <property type="molecule type" value="Genomic_DNA"/>
</dbReference>
<name>A0AAX4JSG8_9TREE</name>